<feature type="coiled-coil region" evidence="1">
    <location>
        <begin position="50"/>
        <end position="127"/>
    </location>
</feature>
<accession>A0A0V0QA05</accession>
<keyword evidence="3" id="KW-1185">Reference proteome</keyword>
<dbReference type="Proteomes" id="UP000054937">
    <property type="component" value="Unassembled WGS sequence"/>
</dbReference>
<dbReference type="AlphaFoldDB" id="A0A0V0QA05"/>
<keyword evidence="1" id="KW-0175">Coiled coil</keyword>
<sequence>MNLKIYNQLQSRNSEIDKDLYNPRDQMFAIETQMNNLFRTKNELYDQAMYKGAEQQVKQEENKANKQAQKIQEKQRIEEKALEREKKRERAIQEKRTGRAIVKKVILQKKEKQVEQVQEDNDDKYLDENYYI</sequence>
<protein>
    <submittedName>
        <fullName evidence="2">Uncharacterized protein</fullName>
    </submittedName>
</protein>
<proteinExistence type="predicted"/>
<name>A0A0V0QA05_PSEPJ</name>
<comment type="caution">
    <text evidence="2">The sequence shown here is derived from an EMBL/GenBank/DDBJ whole genome shotgun (WGS) entry which is preliminary data.</text>
</comment>
<evidence type="ECO:0000313" key="3">
    <source>
        <dbReference type="Proteomes" id="UP000054937"/>
    </source>
</evidence>
<evidence type="ECO:0000256" key="1">
    <source>
        <dbReference type="SAM" id="Coils"/>
    </source>
</evidence>
<gene>
    <name evidence="2" type="ORF">PPERSA_11660</name>
</gene>
<dbReference type="EMBL" id="LDAU01000223">
    <property type="protein sequence ID" value="KRW99059.1"/>
    <property type="molecule type" value="Genomic_DNA"/>
</dbReference>
<dbReference type="InParanoid" id="A0A0V0QA05"/>
<evidence type="ECO:0000313" key="2">
    <source>
        <dbReference type="EMBL" id="KRW99059.1"/>
    </source>
</evidence>
<reference evidence="2 3" key="1">
    <citation type="journal article" date="2015" name="Sci. Rep.">
        <title>Genome of the facultative scuticociliatosis pathogen Pseudocohnilembus persalinus provides insight into its virulence through horizontal gene transfer.</title>
        <authorList>
            <person name="Xiong J."/>
            <person name="Wang G."/>
            <person name="Cheng J."/>
            <person name="Tian M."/>
            <person name="Pan X."/>
            <person name="Warren A."/>
            <person name="Jiang C."/>
            <person name="Yuan D."/>
            <person name="Miao W."/>
        </authorList>
    </citation>
    <scope>NUCLEOTIDE SEQUENCE [LARGE SCALE GENOMIC DNA]</scope>
    <source>
        <strain evidence="2">36N120E</strain>
    </source>
</reference>
<organism evidence="2 3">
    <name type="scientific">Pseudocohnilembus persalinus</name>
    <name type="common">Ciliate</name>
    <dbReference type="NCBI Taxonomy" id="266149"/>
    <lineage>
        <taxon>Eukaryota</taxon>
        <taxon>Sar</taxon>
        <taxon>Alveolata</taxon>
        <taxon>Ciliophora</taxon>
        <taxon>Intramacronucleata</taxon>
        <taxon>Oligohymenophorea</taxon>
        <taxon>Scuticociliatia</taxon>
        <taxon>Philasterida</taxon>
        <taxon>Pseudocohnilembidae</taxon>
        <taxon>Pseudocohnilembus</taxon>
    </lineage>
</organism>